<protein>
    <submittedName>
        <fullName evidence="2">Uncharacterized protein</fullName>
    </submittedName>
</protein>
<comment type="caution">
    <text evidence="2">The sequence shown here is derived from an EMBL/GenBank/DDBJ whole genome shotgun (WGS) entry which is preliminary data.</text>
</comment>
<keyword evidence="1" id="KW-1133">Transmembrane helix</keyword>
<dbReference type="RefSeq" id="WP_183279093.1">
    <property type="nucleotide sequence ID" value="NZ_BLZR01000001.1"/>
</dbReference>
<dbReference type="EMBL" id="BLZR01000001">
    <property type="protein sequence ID" value="GFP77732.1"/>
    <property type="molecule type" value="Genomic_DNA"/>
</dbReference>
<proteinExistence type="predicted"/>
<dbReference type="AlphaFoldDB" id="A0A6V8SMF7"/>
<evidence type="ECO:0000313" key="3">
    <source>
        <dbReference type="Proteomes" id="UP000580568"/>
    </source>
</evidence>
<feature type="transmembrane region" description="Helical" evidence="1">
    <location>
        <begin position="9"/>
        <end position="33"/>
    </location>
</feature>
<keyword evidence="1" id="KW-0812">Transmembrane</keyword>
<evidence type="ECO:0000256" key="1">
    <source>
        <dbReference type="SAM" id="Phobius"/>
    </source>
</evidence>
<organism evidence="2 3">
    <name type="scientific">Clostridium fungisolvens</name>
    <dbReference type="NCBI Taxonomy" id="1604897"/>
    <lineage>
        <taxon>Bacteria</taxon>
        <taxon>Bacillati</taxon>
        <taxon>Bacillota</taxon>
        <taxon>Clostridia</taxon>
        <taxon>Eubacteriales</taxon>
        <taxon>Clostridiaceae</taxon>
        <taxon>Clostridium</taxon>
    </lineage>
</organism>
<evidence type="ECO:0000313" key="2">
    <source>
        <dbReference type="EMBL" id="GFP77732.1"/>
    </source>
</evidence>
<dbReference type="Proteomes" id="UP000580568">
    <property type="component" value="Unassembled WGS sequence"/>
</dbReference>
<keyword evidence="3" id="KW-1185">Reference proteome</keyword>
<sequence length="143" mass="15994">MEIFKKYKAIWIILIAVVIVVSVGVTIVIKGIFSGKFYADSFSEKGAIENSTLSSWNKSYSYLNGHITKGIKVKDGEELTINYSSEVKEGSLKIVFINEEDKEVKNLIEDNSGVFKYTAKSKGTCHIQVIGDKTKGQFNLSWK</sequence>
<accession>A0A6V8SMF7</accession>
<gene>
    <name evidence="2" type="ORF">bsdtw1_03903</name>
</gene>
<reference evidence="2 3" key="1">
    <citation type="submission" date="2020-07" db="EMBL/GenBank/DDBJ databases">
        <title>A new beta-1,3-glucan-decomposing anaerobic bacterium isolated from anoxic soil subjected to biological soil disinfestation.</title>
        <authorList>
            <person name="Ueki A."/>
            <person name="Tonouchi A."/>
        </authorList>
    </citation>
    <scope>NUCLEOTIDE SEQUENCE [LARGE SCALE GENOMIC DNA]</scope>
    <source>
        <strain evidence="2 3">TW1</strain>
    </source>
</reference>
<keyword evidence="1" id="KW-0472">Membrane</keyword>
<name>A0A6V8SMF7_9CLOT</name>